<dbReference type="AlphaFoldDB" id="A0A5C2RRV7"/>
<reference evidence="1" key="1">
    <citation type="journal article" date="2018" name="Genome Biol. Evol.">
        <title>Genomics and development of Lentinus tigrinus, a white-rot wood-decaying mushroom with dimorphic fruiting bodies.</title>
        <authorList>
            <person name="Wu B."/>
            <person name="Xu Z."/>
            <person name="Knudson A."/>
            <person name="Carlson A."/>
            <person name="Chen N."/>
            <person name="Kovaka S."/>
            <person name="LaButti K."/>
            <person name="Lipzen A."/>
            <person name="Pennachio C."/>
            <person name="Riley R."/>
            <person name="Schakwitz W."/>
            <person name="Umezawa K."/>
            <person name="Ohm R.A."/>
            <person name="Grigoriev I.V."/>
            <person name="Nagy L.G."/>
            <person name="Gibbons J."/>
            <person name="Hibbett D."/>
        </authorList>
    </citation>
    <scope>NUCLEOTIDE SEQUENCE [LARGE SCALE GENOMIC DNA]</scope>
    <source>
        <strain evidence="1">ALCF2SS1-6</strain>
    </source>
</reference>
<dbReference type="EMBL" id="ML122318">
    <property type="protein sequence ID" value="RPD53629.1"/>
    <property type="molecule type" value="Genomic_DNA"/>
</dbReference>
<keyword evidence="2" id="KW-1185">Reference proteome</keyword>
<evidence type="ECO:0000313" key="1">
    <source>
        <dbReference type="EMBL" id="RPD53629.1"/>
    </source>
</evidence>
<proteinExistence type="predicted"/>
<accession>A0A5C2RRV7</accession>
<dbReference type="OrthoDB" id="2104739at2759"/>
<protein>
    <recommendedName>
        <fullName evidence="3">HNH nuclease domain-containing protein</fullName>
    </recommendedName>
</protein>
<name>A0A5C2RRV7_9APHY</name>
<evidence type="ECO:0008006" key="3">
    <source>
        <dbReference type="Google" id="ProtNLM"/>
    </source>
</evidence>
<organism evidence="1 2">
    <name type="scientific">Lentinus tigrinus ALCF2SS1-6</name>
    <dbReference type="NCBI Taxonomy" id="1328759"/>
    <lineage>
        <taxon>Eukaryota</taxon>
        <taxon>Fungi</taxon>
        <taxon>Dikarya</taxon>
        <taxon>Basidiomycota</taxon>
        <taxon>Agaricomycotina</taxon>
        <taxon>Agaricomycetes</taxon>
        <taxon>Polyporales</taxon>
        <taxon>Polyporaceae</taxon>
        <taxon>Lentinus</taxon>
    </lineage>
</organism>
<gene>
    <name evidence="1" type="ORF">L227DRAFT_383074</name>
</gene>
<dbReference type="Proteomes" id="UP000313359">
    <property type="component" value="Unassembled WGS sequence"/>
</dbReference>
<evidence type="ECO:0000313" key="2">
    <source>
        <dbReference type="Proteomes" id="UP000313359"/>
    </source>
</evidence>
<dbReference type="STRING" id="1328759.A0A5C2RRV7"/>
<sequence>MNPSSKTFSVTRDTITFLEAADALLRDEAISSASLHEKARQHLQVFDNPRCEQYNLLSAEWADSLPSLRNLPEQCENITTRDFIGAMYQTGRELDLRVGARYVSAAVCTCAQMLEQHDELRPERLAQELRALAFDVWFLQLWSPFEVIDPSRGLALEVSKSTNQQVMARYVQPRIVTGAVRKDGVYKCLYDVPAINPELLQVVPIFQRPLTDALHIPGTDDSDMPIDPRRESELVSDLLTLYFLRSFFELDLHVPVDADSPRNCLVLDPPTHLAFRQFRWTLRATETPHTYTVKTYGPPGRYWKGLGETVTFANPHRTGVQSEPPDPDLVRAHATMASILHHSRLRMAIGQTEDTYLEPEHSESKARALYRKGGAWTHTHIAKLGKLLHHHHRSGLREV</sequence>